<proteinExistence type="predicted"/>
<dbReference type="Proteomes" id="UP000024635">
    <property type="component" value="Unassembled WGS sequence"/>
</dbReference>
<keyword evidence="2" id="KW-1185">Reference proteome</keyword>
<dbReference type="AlphaFoldDB" id="A0A016UHZ0"/>
<dbReference type="EMBL" id="JARK01001376">
    <property type="protein sequence ID" value="EYC14447.1"/>
    <property type="molecule type" value="Genomic_DNA"/>
</dbReference>
<organism evidence="1 2">
    <name type="scientific">Ancylostoma ceylanicum</name>
    <dbReference type="NCBI Taxonomy" id="53326"/>
    <lineage>
        <taxon>Eukaryota</taxon>
        <taxon>Metazoa</taxon>
        <taxon>Ecdysozoa</taxon>
        <taxon>Nematoda</taxon>
        <taxon>Chromadorea</taxon>
        <taxon>Rhabditida</taxon>
        <taxon>Rhabditina</taxon>
        <taxon>Rhabditomorpha</taxon>
        <taxon>Strongyloidea</taxon>
        <taxon>Ancylostomatidae</taxon>
        <taxon>Ancylostomatinae</taxon>
        <taxon>Ancylostoma</taxon>
    </lineage>
</organism>
<comment type="caution">
    <text evidence="1">The sequence shown here is derived from an EMBL/GenBank/DDBJ whole genome shotgun (WGS) entry which is preliminary data.</text>
</comment>
<evidence type="ECO:0000313" key="2">
    <source>
        <dbReference type="Proteomes" id="UP000024635"/>
    </source>
</evidence>
<evidence type="ECO:0000313" key="1">
    <source>
        <dbReference type="EMBL" id="EYC14447.1"/>
    </source>
</evidence>
<name>A0A016UHZ0_9BILA</name>
<accession>A0A016UHZ0</accession>
<protein>
    <submittedName>
        <fullName evidence="1">Uncharacterized protein</fullName>
    </submittedName>
</protein>
<sequence>MRYSSGISCTNEQVNKKRWNTIEGDKNRDKSKRAHRTLLSVTLVWRLVADDGALDSWTCIVRMRNRNIGSVDNIFITV</sequence>
<gene>
    <name evidence="1" type="primary">Acey_s0040.g207</name>
    <name evidence="1" type="ORF">Y032_0040g207</name>
</gene>
<reference evidence="2" key="1">
    <citation type="journal article" date="2015" name="Nat. Genet.">
        <title>The genome and transcriptome of the zoonotic hookworm Ancylostoma ceylanicum identify infection-specific gene families.</title>
        <authorList>
            <person name="Schwarz E.M."/>
            <person name="Hu Y."/>
            <person name="Antoshechkin I."/>
            <person name="Miller M.M."/>
            <person name="Sternberg P.W."/>
            <person name="Aroian R.V."/>
        </authorList>
    </citation>
    <scope>NUCLEOTIDE SEQUENCE</scope>
    <source>
        <strain evidence="2">HY135</strain>
    </source>
</reference>